<dbReference type="Pfam" id="PF02272">
    <property type="entry name" value="DHHA1"/>
    <property type="match status" value="1"/>
</dbReference>
<sequence length="108" mass="11655">TKAMRYFYSESSSLGGVVAGIAINYIFDEKKPLFSLARKKDEIHVSCRGNRKLVEEGLDLGGAMKKASSEIGGFGGGHKIAAGATIAIDKEKDFLEKVESVLVSQMKE</sequence>
<feature type="domain" description="DHHA1" evidence="1">
    <location>
        <begin position="15"/>
        <end position="102"/>
    </location>
</feature>
<feature type="non-terminal residue" evidence="2">
    <location>
        <position position="1"/>
    </location>
</feature>
<dbReference type="InterPro" id="IPR038763">
    <property type="entry name" value="DHH_sf"/>
</dbReference>
<dbReference type="PANTHER" id="PTHR30255">
    <property type="entry name" value="SINGLE-STRANDED-DNA-SPECIFIC EXONUCLEASE RECJ"/>
    <property type="match status" value="1"/>
</dbReference>
<dbReference type="PANTHER" id="PTHR30255:SF3">
    <property type="entry name" value="SINGLE-STRANDED-DNA-SPECIFIC EXONUCLEASE RECJ"/>
    <property type="match status" value="1"/>
</dbReference>
<evidence type="ECO:0000313" key="2">
    <source>
        <dbReference type="EMBL" id="GAI12597.1"/>
    </source>
</evidence>
<accession>X1KZV7</accession>
<protein>
    <recommendedName>
        <fullName evidence="1">DHHA1 domain-containing protein</fullName>
    </recommendedName>
</protein>
<organism evidence="2">
    <name type="scientific">marine sediment metagenome</name>
    <dbReference type="NCBI Taxonomy" id="412755"/>
    <lineage>
        <taxon>unclassified sequences</taxon>
        <taxon>metagenomes</taxon>
        <taxon>ecological metagenomes</taxon>
    </lineage>
</organism>
<dbReference type="InterPro" id="IPR051673">
    <property type="entry name" value="SSDNA_exonuclease_RecJ"/>
</dbReference>
<proteinExistence type="predicted"/>
<dbReference type="InterPro" id="IPR003156">
    <property type="entry name" value="DHHA1_dom"/>
</dbReference>
<evidence type="ECO:0000259" key="1">
    <source>
        <dbReference type="Pfam" id="PF02272"/>
    </source>
</evidence>
<reference evidence="2" key="1">
    <citation type="journal article" date="2014" name="Front. Microbiol.">
        <title>High frequency of phylogenetically diverse reductive dehalogenase-homologous genes in deep subseafloor sedimentary metagenomes.</title>
        <authorList>
            <person name="Kawai M."/>
            <person name="Futagami T."/>
            <person name="Toyoda A."/>
            <person name="Takaki Y."/>
            <person name="Nishi S."/>
            <person name="Hori S."/>
            <person name="Arai W."/>
            <person name="Tsubouchi T."/>
            <person name="Morono Y."/>
            <person name="Uchiyama I."/>
            <person name="Ito T."/>
            <person name="Fujiyama A."/>
            <person name="Inagaki F."/>
            <person name="Takami H."/>
        </authorList>
    </citation>
    <scope>NUCLEOTIDE SEQUENCE</scope>
    <source>
        <strain evidence="2">Expedition CK06-06</strain>
    </source>
</reference>
<dbReference type="AlphaFoldDB" id="X1KZV7"/>
<dbReference type="Gene3D" id="3.10.310.30">
    <property type="match status" value="1"/>
</dbReference>
<dbReference type="EMBL" id="BARV01011824">
    <property type="protein sequence ID" value="GAI12597.1"/>
    <property type="molecule type" value="Genomic_DNA"/>
</dbReference>
<name>X1KZV7_9ZZZZ</name>
<comment type="caution">
    <text evidence="2">The sequence shown here is derived from an EMBL/GenBank/DDBJ whole genome shotgun (WGS) entry which is preliminary data.</text>
</comment>
<gene>
    <name evidence="2" type="ORF">S06H3_22218</name>
</gene>
<dbReference type="GO" id="GO:0003676">
    <property type="term" value="F:nucleic acid binding"/>
    <property type="evidence" value="ECO:0007669"/>
    <property type="project" value="InterPro"/>
</dbReference>
<dbReference type="SUPFAM" id="SSF64182">
    <property type="entry name" value="DHH phosphoesterases"/>
    <property type="match status" value="1"/>
</dbReference>